<keyword evidence="1" id="KW-1133">Transmembrane helix</keyword>
<proteinExistence type="predicted"/>
<sequence>MRVRVVRVGIQRRSYSSITRGDLSGQMAKVMLIPLVVFVAGVASDFTFVYVADNQPLSAAADRYRLVEMSGWEEAVWFLGSLANIMCFVLAWVYVFDSTQLEIKALDDAQE</sequence>
<evidence type="ECO:0000313" key="2">
    <source>
        <dbReference type="EMBL" id="GFH12010.1"/>
    </source>
</evidence>
<dbReference type="Proteomes" id="UP000485058">
    <property type="component" value="Unassembled WGS sequence"/>
</dbReference>
<feature type="non-terminal residue" evidence="2">
    <location>
        <position position="111"/>
    </location>
</feature>
<feature type="transmembrane region" description="Helical" evidence="1">
    <location>
        <begin position="75"/>
        <end position="96"/>
    </location>
</feature>
<gene>
    <name evidence="2" type="ORF">HaLaN_07626</name>
</gene>
<organism evidence="2 3">
    <name type="scientific">Haematococcus lacustris</name>
    <name type="common">Green alga</name>
    <name type="synonym">Haematococcus pluvialis</name>
    <dbReference type="NCBI Taxonomy" id="44745"/>
    <lineage>
        <taxon>Eukaryota</taxon>
        <taxon>Viridiplantae</taxon>
        <taxon>Chlorophyta</taxon>
        <taxon>core chlorophytes</taxon>
        <taxon>Chlorophyceae</taxon>
        <taxon>CS clade</taxon>
        <taxon>Chlamydomonadales</taxon>
        <taxon>Haematococcaceae</taxon>
        <taxon>Haematococcus</taxon>
    </lineage>
</organism>
<evidence type="ECO:0000313" key="3">
    <source>
        <dbReference type="Proteomes" id="UP000485058"/>
    </source>
</evidence>
<feature type="non-terminal residue" evidence="2">
    <location>
        <position position="1"/>
    </location>
</feature>
<reference evidence="2 3" key="1">
    <citation type="submission" date="2020-02" db="EMBL/GenBank/DDBJ databases">
        <title>Draft genome sequence of Haematococcus lacustris strain NIES-144.</title>
        <authorList>
            <person name="Morimoto D."/>
            <person name="Nakagawa S."/>
            <person name="Yoshida T."/>
            <person name="Sawayama S."/>
        </authorList>
    </citation>
    <scope>NUCLEOTIDE SEQUENCE [LARGE SCALE GENOMIC DNA]</scope>
    <source>
        <strain evidence="2 3">NIES-144</strain>
    </source>
</reference>
<accession>A0A699YQ31</accession>
<keyword evidence="3" id="KW-1185">Reference proteome</keyword>
<evidence type="ECO:0000256" key="1">
    <source>
        <dbReference type="SAM" id="Phobius"/>
    </source>
</evidence>
<comment type="caution">
    <text evidence="2">The sequence shown here is derived from an EMBL/GenBank/DDBJ whole genome shotgun (WGS) entry which is preliminary data.</text>
</comment>
<dbReference type="AlphaFoldDB" id="A0A699YQ31"/>
<dbReference type="EMBL" id="BLLF01000459">
    <property type="protein sequence ID" value="GFH12010.1"/>
    <property type="molecule type" value="Genomic_DNA"/>
</dbReference>
<protein>
    <submittedName>
        <fullName evidence="2">GpcrRhopsn4 domain-containing protein</fullName>
    </submittedName>
</protein>
<keyword evidence="1" id="KW-0472">Membrane</keyword>
<name>A0A699YQ31_HAELA</name>
<keyword evidence="1" id="KW-0812">Transmembrane</keyword>
<feature type="transmembrane region" description="Helical" evidence="1">
    <location>
        <begin position="30"/>
        <end position="52"/>
    </location>
</feature>